<gene>
    <name evidence="2" type="ORF">QQX04_06565</name>
</gene>
<dbReference type="EMBL" id="JAUHPV010000003">
    <property type="protein sequence ID" value="MDN4472654.1"/>
    <property type="molecule type" value="Genomic_DNA"/>
</dbReference>
<keyword evidence="3" id="KW-1185">Reference proteome</keyword>
<reference evidence="2" key="1">
    <citation type="submission" date="2023-06" db="EMBL/GenBank/DDBJ databases">
        <title>SYSU T00b26.</title>
        <authorList>
            <person name="Gao L."/>
            <person name="Fang B.-Z."/>
            <person name="Li W.-J."/>
        </authorList>
    </citation>
    <scope>NUCLEOTIDE SEQUENCE</scope>
    <source>
        <strain evidence="2">SYSU T00b26</strain>
    </source>
</reference>
<comment type="caution">
    <text evidence="2">The sequence shown here is derived from an EMBL/GenBank/DDBJ whole genome shotgun (WGS) entry which is preliminary data.</text>
</comment>
<dbReference type="RefSeq" id="WP_301127696.1">
    <property type="nucleotide sequence ID" value="NZ_JAUHPV010000003.1"/>
</dbReference>
<accession>A0ABT8G1Q9</accession>
<evidence type="ECO:0000259" key="1">
    <source>
        <dbReference type="PROSITE" id="PS51272"/>
    </source>
</evidence>
<feature type="domain" description="SLH" evidence="1">
    <location>
        <begin position="143"/>
        <end position="204"/>
    </location>
</feature>
<proteinExistence type="predicted"/>
<dbReference type="InterPro" id="IPR051465">
    <property type="entry name" value="Cell_Envelope_Struct_Comp"/>
</dbReference>
<dbReference type="Proteomes" id="UP001172738">
    <property type="component" value="Unassembled WGS sequence"/>
</dbReference>
<dbReference type="PROSITE" id="PS51272">
    <property type="entry name" value="SLH"/>
    <property type="match status" value="3"/>
</dbReference>
<dbReference type="InterPro" id="IPR001119">
    <property type="entry name" value="SLH_dom"/>
</dbReference>
<name>A0ABT8G1Q9_9MICO</name>
<dbReference type="Pfam" id="PF00395">
    <property type="entry name" value="SLH"/>
    <property type="match status" value="3"/>
</dbReference>
<sequence>MVGVMFTGTAATAVAPSGGFSDVPASNTFYRHIMWLANNDIASGYANGTFGPSDAITRGQMAVFLYKLAGSPSYTPPSKSPFTDVSTSNTFYKHITWLASTGITSGVGDGSRFAPEAKVTRGQMAVFLYKYMSPSGYVTPSSATFGDVPKSHAYFRHISWLADSGVTYGYANGDYGATDSVTRGQMSAFLFKLYHSYAPWAEIKMLAPDSEGYCPVYVTFHNVGDEAMRVRMEWNDLYEGELYYAEWIDDTRPWNGTALVEDLAPAWPGDEITLAQASVDYGDEDWWYIDTLLGSNVTCP</sequence>
<dbReference type="PANTHER" id="PTHR43308">
    <property type="entry name" value="OUTER MEMBRANE PROTEIN ALPHA-RELATED"/>
    <property type="match status" value="1"/>
</dbReference>
<evidence type="ECO:0000313" key="2">
    <source>
        <dbReference type="EMBL" id="MDN4472654.1"/>
    </source>
</evidence>
<organism evidence="2 3">
    <name type="scientific">Demequina zhanjiangensis</name>
    <dbReference type="NCBI Taxonomy" id="3051659"/>
    <lineage>
        <taxon>Bacteria</taxon>
        <taxon>Bacillati</taxon>
        <taxon>Actinomycetota</taxon>
        <taxon>Actinomycetes</taxon>
        <taxon>Micrococcales</taxon>
        <taxon>Demequinaceae</taxon>
        <taxon>Demequina</taxon>
    </lineage>
</organism>
<protein>
    <submittedName>
        <fullName evidence="2">S-layer homology domain-containing protein</fullName>
    </submittedName>
</protein>
<feature type="domain" description="SLH" evidence="1">
    <location>
        <begin position="16"/>
        <end position="77"/>
    </location>
</feature>
<dbReference type="PANTHER" id="PTHR43308:SF1">
    <property type="entry name" value="OUTER MEMBRANE PROTEIN ALPHA"/>
    <property type="match status" value="1"/>
</dbReference>
<feature type="domain" description="SLH" evidence="1">
    <location>
        <begin position="78"/>
        <end position="142"/>
    </location>
</feature>
<evidence type="ECO:0000313" key="3">
    <source>
        <dbReference type="Proteomes" id="UP001172738"/>
    </source>
</evidence>